<dbReference type="Proteomes" id="UP000515465">
    <property type="component" value="Chromosome"/>
</dbReference>
<dbReference type="AlphaFoldDB" id="A0A7G6T0W9"/>
<protein>
    <submittedName>
        <fullName evidence="2">Uncharacterized protein</fullName>
    </submittedName>
</protein>
<evidence type="ECO:0000313" key="2">
    <source>
        <dbReference type="EMBL" id="QND60401.1"/>
    </source>
</evidence>
<gene>
    <name evidence="2" type="ORF">HB778_30530</name>
</gene>
<keyword evidence="1" id="KW-0732">Signal</keyword>
<proteinExistence type="predicted"/>
<name>A0A7G6T0W9_9HYPH</name>
<evidence type="ECO:0000313" key="3">
    <source>
        <dbReference type="Proteomes" id="UP000515465"/>
    </source>
</evidence>
<accession>A0A7G6T0W9</accession>
<dbReference type="RefSeq" id="WP_183459290.1">
    <property type="nucleotide sequence ID" value="NZ_CP050296.1"/>
</dbReference>
<feature type="chain" id="PRO_5028909565" evidence="1">
    <location>
        <begin position="17"/>
        <end position="127"/>
    </location>
</feature>
<sequence>MRALLTFLLLTGTAHAGCNDTLLSFTDWSIKPLDAEAFQITTTFKSNADKPIRMIEARAAYFDALGAMVGSFELNRDASIQPGGTYVETKTWGKYTFERLLVLKHDEVRPFVCVIAVLFDDGTKQAF</sequence>
<dbReference type="EMBL" id="CP050296">
    <property type="protein sequence ID" value="QND60401.1"/>
    <property type="molecule type" value="Genomic_DNA"/>
</dbReference>
<reference evidence="3" key="1">
    <citation type="journal article" date="2020" name="Mol. Plant Microbe">
        <title>Rhizobial microsymbionts of the narrowly endemic Oxytropis species growing in Kamchatka are characterized by significant genetic diversity and possess a set of genes that are associated with T3SS and T6SS secretion systems and can affect the development of symbiosis.</title>
        <authorList>
            <person name="Safronova V."/>
            <person name="Guro P."/>
            <person name="Sazanova A."/>
            <person name="Kuznetsova I."/>
            <person name="Belimov A."/>
            <person name="Yakubov V."/>
            <person name="Chirak E."/>
            <person name="Afonin A."/>
            <person name="Gogolev Y."/>
            <person name="Andronov E."/>
            <person name="Tikhonovich I."/>
        </authorList>
    </citation>
    <scope>NUCLEOTIDE SEQUENCE [LARGE SCALE GENOMIC DNA]</scope>
    <source>
        <strain evidence="3">583</strain>
    </source>
</reference>
<feature type="signal peptide" evidence="1">
    <location>
        <begin position="1"/>
        <end position="16"/>
    </location>
</feature>
<organism evidence="2 3">
    <name type="scientific">Mesorhizobium huakuii</name>
    <dbReference type="NCBI Taxonomy" id="28104"/>
    <lineage>
        <taxon>Bacteria</taxon>
        <taxon>Pseudomonadati</taxon>
        <taxon>Pseudomonadota</taxon>
        <taxon>Alphaproteobacteria</taxon>
        <taxon>Hyphomicrobiales</taxon>
        <taxon>Phyllobacteriaceae</taxon>
        <taxon>Mesorhizobium</taxon>
    </lineage>
</organism>
<evidence type="ECO:0000256" key="1">
    <source>
        <dbReference type="SAM" id="SignalP"/>
    </source>
</evidence>